<dbReference type="STRING" id="1121324.CLIT_24c01090"/>
<keyword evidence="7" id="KW-0235">DNA replication</keyword>
<dbReference type="Pfam" id="PF21995">
    <property type="entry name" value="RNR-II_ins_dom"/>
    <property type="match status" value="1"/>
</dbReference>
<dbReference type="Gene3D" id="3.90.1390.10">
    <property type="entry name" value="b-12 dependent (class ii) ribonucleotide reductase, chain A, domain 3"/>
    <property type="match status" value="1"/>
</dbReference>
<evidence type="ECO:0000256" key="9">
    <source>
        <dbReference type="ARBA" id="ARBA00023157"/>
    </source>
</evidence>
<dbReference type="GO" id="GO:0008998">
    <property type="term" value="F:ribonucleoside-triphosphate reductase (thioredoxin) activity"/>
    <property type="evidence" value="ECO:0007669"/>
    <property type="project" value="UniProtKB-EC"/>
</dbReference>
<evidence type="ECO:0000256" key="10">
    <source>
        <dbReference type="ARBA" id="ARBA00023284"/>
    </source>
</evidence>
<evidence type="ECO:0000256" key="5">
    <source>
        <dbReference type="ARBA" id="ARBA00022533"/>
    </source>
</evidence>
<comment type="caution">
    <text evidence="18">The sequence shown here is derived from an EMBL/GenBank/DDBJ whole genome shotgun (WGS) entry which is preliminary data.</text>
</comment>
<feature type="domain" description="B12-dependent ribonucleotide reductase insertion" evidence="17">
    <location>
        <begin position="177"/>
        <end position="249"/>
    </location>
</feature>
<dbReference type="Pfam" id="PF17975">
    <property type="entry name" value="RNR_Alpha"/>
    <property type="match status" value="1"/>
</dbReference>
<feature type="active site" evidence="13">
    <location>
        <position position="377"/>
    </location>
</feature>
<dbReference type="GO" id="GO:0000166">
    <property type="term" value="F:nucleotide binding"/>
    <property type="evidence" value="ECO:0007669"/>
    <property type="project" value="InterPro"/>
</dbReference>
<evidence type="ECO:0000256" key="14">
    <source>
        <dbReference type="PIRSR" id="PIRSR613345-2"/>
    </source>
</evidence>
<evidence type="ECO:0000313" key="19">
    <source>
        <dbReference type="Proteomes" id="UP000027946"/>
    </source>
</evidence>
<evidence type="ECO:0000256" key="1">
    <source>
        <dbReference type="ARBA" id="ARBA00001922"/>
    </source>
</evidence>
<gene>
    <name evidence="18" type="ORF">CLIT_24c01090</name>
</gene>
<dbReference type="AlphaFoldDB" id="A0A069RDR1"/>
<evidence type="ECO:0000259" key="17">
    <source>
        <dbReference type="Pfam" id="PF21995"/>
    </source>
</evidence>
<dbReference type="OrthoDB" id="9763270at2"/>
<dbReference type="Proteomes" id="UP000027946">
    <property type="component" value="Unassembled WGS sequence"/>
</dbReference>
<dbReference type="InterPro" id="IPR013345">
    <property type="entry name" value="RTP_Rdtase_AdoCbl-dep"/>
</dbReference>
<evidence type="ECO:0000256" key="6">
    <source>
        <dbReference type="ARBA" id="ARBA00022628"/>
    </source>
</evidence>
<evidence type="ECO:0000259" key="16">
    <source>
        <dbReference type="Pfam" id="PF17975"/>
    </source>
</evidence>
<evidence type="ECO:0000259" key="15">
    <source>
        <dbReference type="Pfam" id="PF02867"/>
    </source>
</evidence>
<dbReference type="eggNOG" id="COG0209">
    <property type="taxonomic scope" value="Bacteria"/>
</dbReference>
<keyword evidence="8 18" id="KW-0560">Oxidoreductase</keyword>
<keyword evidence="5" id="KW-0021">Allosteric enzyme</keyword>
<dbReference type="Gene3D" id="3.20.70.20">
    <property type="match status" value="1"/>
</dbReference>
<name>A0A069RDR1_PEPLI</name>
<dbReference type="Gene3D" id="3.30.1620.10">
    <property type="entry name" value="b-12 dependent (class ii) ribonucleotide reductase, Chain A, Domain 2"/>
    <property type="match status" value="1"/>
</dbReference>
<keyword evidence="19" id="KW-1185">Reference proteome</keyword>
<reference evidence="18 19" key="1">
    <citation type="submission" date="2014-03" db="EMBL/GenBank/DDBJ databases">
        <title>Genome sequence of Clostridium litorale W6, DSM 5388.</title>
        <authorList>
            <person name="Poehlein A."/>
            <person name="Jagirdar A."/>
            <person name="Khonsari B."/>
            <person name="Chibani C.M."/>
            <person name="Gutierrez Gutierrez D.A."/>
            <person name="Davydova E."/>
            <person name="Alghaithi H.S."/>
            <person name="Nair K.P."/>
            <person name="Dhamotharan K."/>
            <person name="Chandran L."/>
            <person name="G W."/>
            <person name="Daniel R."/>
        </authorList>
    </citation>
    <scope>NUCLEOTIDE SEQUENCE [LARGE SCALE GENOMIC DNA]</scope>
    <source>
        <strain evidence="18 19">W6</strain>
    </source>
</reference>
<sequence length="671" mass="76377">MDCDKCPPACTFTEKYKGIPSPMSNLGKFIYYKSYSRWNSGKNRMERWHETVKRSVEYNCSLVKVEEKEKLMLLDNMFYMRQFLAGRTLWIGGTKMASISPMSNYNCAFIVLDDIDCFMDIFYLLMLGCGVGVRILKDDSYKMSPFRSDFNIIHKDYEPVPKHKRITNTSLEFIGENTCIVKVGDSREGWANSLDFMLKLISKNEYRFIDKIVFDYDNVRPKGERLETFGGFASGHETLLEMFSKISSIVKMRIPTGSLQKLMPIDLLDIVNIVGENVSAGGVRRSAEMIIIDSSDNECISSKLDIYRYDEEKRILNRALAHRRISNNSVYYSSKPSRQRLHDHMSMIMENGEPGILNSASALKRKPTFKGINPCAEVLLDSRGVCNLTTVNLMAFVKNNSLDVKPLCTAQRLSARAAVRMNSATLELSKWDNIKKRDQSIGCSLTGWHDMVSVTGMNIKSQISLLKKLRDTARKEAFEYCRSLGRPLPDLVTTIKPEGTLSQMAGASQGIHYPYAKYYMRRIRVHCKSPLSEAFKSHGYTVINDPSEDLDIIEFPVKSSSKITAYSAGAIRQLENYSMFMRHYVDHNCSVTISVKKDEWNAVSDWIWANWDEIVAISIMPYGSSYYPFMPCEAISKEMYENAISKIKDISENEIESAIGCIQPSPGSCCY</sequence>
<evidence type="ECO:0000256" key="4">
    <source>
        <dbReference type="ARBA" id="ARBA00021063"/>
    </source>
</evidence>
<feature type="domain" description="Ribonucleotide reductase alpha-helical" evidence="16">
    <location>
        <begin position="11"/>
        <end position="94"/>
    </location>
</feature>
<feature type="active site" evidence="13">
    <location>
        <position position="375"/>
    </location>
</feature>
<dbReference type="SUPFAM" id="SSF51998">
    <property type="entry name" value="PFL-like glycyl radical enzymes"/>
    <property type="match status" value="1"/>
</dbReference>
<dbReference type="InterPro" id="IPR054158">
    <property type="entry name" value="RNR-II_ins_dom"/>
</dbReference>
<feature type="disulfide bond" description="Redox-active" evidence="14">
    <location>
        <begin position="107"/>
        <end position="386"/>
    </location>
</feature>
<comment type="similarity">
    <text evidence="2">Belongs to the class II ribonucleoside-triphosphate reductase family.</text>
</comment>
<evidence type="ECO:0000313" key="18">
    <source>
        <dbReference type="EMBL" id="KDR94345.1"/>
    </source>
</evidence>
<dbReference type="EMBL" id="JJMM01000023">
    <property type="protein sequence ID" value="KDR94345.1"/>
    <property type="molecule type" value="Genomic_DNA"/>
</dbReference>
<accession>A0A069RDR1</accession>
<organism evidence="18 19">
    <name type="scientific">Peptoclostridium litorale DSM 5388</name>
    <dbReference type="NCBI Taxonomy" id="1121324"/>
    <lineage>
        <taxon>Bacteria</taxon>
        <taxon>Bacillati</taxon>
        <taxon>Bacillota</taxon>
        <taxon>Clostridia</taxon>
        <taxon>Peptostreptococcales</taxon>
        <taxon>Peptoclostridiaceae</taxon>
        <taxon>Peptoclostridium</taxon>
    </lineage>
</organism>
<dbReference type="PANTHER" id="PTHR43371:SF1">
    <property type="entry name" value="RIBONUCLEOSIDE-DIPHOSPHATE REDUCTASE"/>
    <property type="match status" value="1"/>
</dbReference>
<dbReference type="GO" id="GO:0031419">
    <property type="term" value="F:cobalamin binding"/>
    <property type="evidence" value="ECO:0007669"/>
    <property type="project" value="UniProtKB-KW"/>
</dbReference>
<dbReference type="PANTHER" id="PTHR43371">
    <property type="entry name" value="VITAMIN B12-DEPENDENT RIBONUCLEOTIDE REDUCTASE"/>
    <property type="match status" value="1"/>
</dbReference>
<evidence type="ECO:0000256" key="13">
    <source>
        <dbReference type="PIRSR" id="PIRSR613345-1"/>
    </source>
</evidence>
<keyword evidence="9 14" id="KW-1015">Disulfide bond</keyword>
<evidence type="ECO:0000256" key="8">
    <source>
        <dbReference type="ARBA" id="ARBA00023002"/>
    </source>
</evidence>
<evidence type="ECO:0000256" key="2">
    <source>
        <dbReference type="ARBA" id="ARBA00005654"/>
    </source>
</evidence>
<evidence type="ECO:0000256" key="3">
    <source>
        <dbReference type="ARBA" id="ARBA00012275"/>
    </source>
</evidence>
<proteinExistence type="inferred from homology"/>
<evidence type="ECO:0000256" key="7">
    <source>
        <dbReference type="ARBA" id="ARBA00022705"/>
    </source>
</evidence>
<dbReference type="EC" id="1.17.4.2" evidence="3"/>
<dbReference type="GO" id="GO:0004748">
    <property type="term" value="F:ribonucleoside-diphosphate reductase activity, thioredoxin disulfide as acceptor"/>
    <property type="evidence" value="ECO:0007669"/>
    <property type="project" value="InterPro"/>
</dbReference>
<keyword evidence="6" id="KW-0846">Cobalamin</keyword>
<dbReference type="NCBIfam" id="TIGR02505">
    <property type="entry name" value="RTPR"/>
    <property type="match status" value="1"/>
</dbReference>
<evidence type="ECO:0000256" key="12">
    <source>
        <dbReference type="ARBA" id="ARBA00048987"/>
    </source>
</evidence>
<protein>
    <recommendedName>
        <fullName evidence="4">Adenosylcobalamin-dependent ribonucleoside-triphosphate reductase</fullName>
        <ecNumber evidence="3">1.17.4.2</ecNumber>
    </recommendedName>
</protein>
<feature type="domain" description="Ribonucleotide reductase large subunit C-terminal" evidence="15">
    <location>
        <begin position="329"/>
        <end position="462"/>
    </location>
</feature>
<dbReference type="InterPro" id="IPR040763">
    <property type="entry name" value="RNR_alpha_hel"/>
</dbReference>
<evidence type="ECO:0000256" key="11">
    <source>
        <dbReference type="ARBA" id="ARBA00023285"/>
    </source>
</evidence>
<dbReference type="Pfam" id="PF02867">
    <property type="entry name" value="Ribonuc_red_lgC"/>
    <property type="match status" value="1"/>
</dbReference>
<dbReference type="GO" id="GO:0006260">
    <property type="term" value="P:DNA replication"/>
    <property type="evidence" value="ECO:0007669"/>
    <property type="project" value="UniProtKB-KW"/>
</dbReference>
<keyword evidence="10" id="KW-0676">Redox-active center</keyword>
<dbReference type="InterPro" id="IPR000788">
    <property type="entry name" value="RNR_lg_C"/>
</dbReference>
<keyword evidence="11" id="KW-0170">Cobalt</keyword>
<dbReference type="InterPro" id="IPR050862">
    <property type="entry name" value="RdRp_reductase_class-2"/>
</dbReference>
<comment type="cofactor">
    <cofactor evidence="1">
        <name>adenosylcob(III)alamin</name>
        <dbReference type="ChEBI" id="CHEBI:18408"/>
    </cofactor>
</comment>
<comment type="catalytic activity">
    <reaction evidence="12">
        <text>a 2'-deoxyribonucleoside 5'-triphosphate + [thioredoxin]-disulfide + H2O = a ribonucleoside 5'-triphosphate + [thioredoxin]-dithiol</text>
        <dbReference type="Rhea" id="RHEA:12701"/>
        <dbReference type="Rhea" id="RHEA-COMP:10698"/>
        <dbReference type="Rhea" id="RHEA-COMP:10700"/>
        <dbReference type="ChEBI" id="CHEBI:15377"/>
        <dbReference type="ChEBI" id="CHEBI:29950"/>
        <dbReference type="ChEBI" id="CHEBI:50058"/>
        <dbReference type="ChEBI" id="CHEBI:61557"/>
        <dbReference type="ChEBI" id="CHEBI:61560"/>
        <dbReference type="EC" id="1.17.4.2"/>
    </reaction>
</comment>
<dbReference type="RefSeq" id="WP_052636331.1">
    <property type="nucleotide sequence ID" value="NZ_FSRH01000014.1"/>
</dbReference>